<dbReference type="AlphaFoldDB" id="A0A1N7Q5K4"/>
<accession>A0A1N7Q5K4</accession>
<dbReference type="EMBL" id="FTOQ01000029">
    <property type="protein sequence ID" value="SIT18170.1"/>
    <property type="molecule type" value="Genomic_DNA"/>
</dbReference>
<dbReference type="OrthoDB" id="7057833at2"/>
<dbReference type="GO" id="GO:0016747">
    <property type="term" value="F:acyltransferase activity, transferring groups other than amino-acyl groups"/>
    <property type="evidence" value="ECO:0007669"/>
    <property type="project" value="InterPro"/>
</dbReference>
<name>A0A1N7Q5K4_9RHOB</name>
<evidence type="ECO:0000313" key="3">
    <source>
        <dbReference type="Proteomes" id="UP000186684"/>
    </source>
</evidence>
<dbReference type="InterPro" id="IPR000182">
    <property type="entry name" value="GNAT_dom"/>
</dbReference>
<evidence type="ECO:0000313" key="2">
    <source>
        <dbReference type="EMBL" id="SIT18170.1"/>
    </source>
</evidence>
<dbReference type="InterPro" id="IPR016181">
    <property type="entry name" value="Acyl_CoA_acyltransferase"/>
</dbReference>
<evidence type="ECO:0000259" key="1">
    <source>
        <dbReference type="PROSITE" id="PS51186"/>
    </source>
</evidence>
<dbReference type="SUPFAM" id="SSF55729">
    <property type="entry name" value="Acyl-CoA N-acyltransferases (Nat)"/>
    <property type="match status" value="1"/>
</dbReference>
<keyword evidence="2" id="KW-0808">Transferase</keyword>
<dbReference type="PANTHER" id="PTHR42791:SF1">
    <property type="entry name" value="N-ACETYLTRANSFERASE DOMAIN-CONTAINING PROTEIN"/>
    <property type="match status" value="1"/>
</dbReference>
<dbReference type="InterPro" id="IPR052523">
    <property type="entry name" value="Trichothecene_AcTrans"/>
</dbReference>
<feature type="domain" description="N-acetyltransferase" evidence="1">
    <location>
        <begin position="58"/>
        <end position="192"/>
    </location>
</feature>
<dbReference type="PROSITE" id="PS51186">
    <property type="entry name" value="GNAT"/>
    <property type="match status" value="1"/>
</dbReference>
<proteinExistence type="predicted"/>
<dbReference type="STRING" id="633194.SAMN05421759_1294"/>
<keyword evidence="3" id="KW-1185">Reference proteome</keyword>
<dbReference type="PANTHER" id="PTHR42791">
    <property type="entry name" value="GNAT FAMILY ACETYLTRANSFERASE"/>
    <property type="match status" value="1"/>
</dbReference>
<organism evidence="2 3">
    <name type="scientific">Roseivivax lentus</name>
    <dbReference type="NCBI Taxonomy" id="633194"/>
    <lineage>
        <taxon>Bacteria</taxon>
        <taxon>Pseudomonadati</taxon>
        <taxon>Pseudomonadota</taxon>
        <taxon>Alphaproteobacteria</taxon>
        <taxon>Rhodobacterales</taxon>
        <taxon>Roseobacteraceae</taxon>
        <taxon>Roseivivax</taxon>
    </lineage>
</organism>
<sequence length="194" mass="21521">MSPISALHAHEDDISRVVSTLVTAFVDDPFIRWMFPEPQRYLAAFPLVLKYFAGAAFETGTAYKSEDIKSAVLWLPPGISPDEQGLGQVLEENIDAERQAQVFAVMEQVGAGHPEEAHWYLPAMGVDPRVQGRGYGAVLLGESLRKCKTTCKLAYLESTNPKNIPFYQRHGFDVIGEIQIDGSPVLTRMLRDSP</sequence>
<dbReference type="Gene3D" id="3.40.630.30">
    <property type="match status" value="1"/>
</dbReference>
<gene>
    <name evidence="2" type="ORF">SAMN05421759_1294</name>
</gene>
<reference evidence="3" key="1">
    <citation type="submission" date="2017-01" db="EMBL/GenBank/DDBJ databases">
        <authorList>
            <person name="Varghese N."/>
            <person name="Submissions S."/>
        </authorList>
    </citation>
    <scope>NUCLEOTIDE SEQUENCE [LARGE SCALE GENOMIC DNA]</scope>
    <source>
        <strain evidence="3">DSM 29430</strain>
    </source>
</reference>
<protein>
    <submittedName>
        <fullName evidence="2">Acetyltransferase (GNAT) domain-containing protein</fullName>
    </submittedName>
</protein>
<dbReference type="Proteomes" id="UP000186684">
    <property type="component" value="Unassembled WGS sequence"/>
</dbReference>
<dbReference type="RefSeq" id="WP_076451329.1">
    <property type="nucleotide sequence ID" value="NZ_FTOQ01000029.1"/>
</dbReference>
<dbReference type="Pfam" id="PF13508">
    <property type="entry name" value="Acetyltransf_7"/>
    <property type="match status" value="1"/>
</dbReference>